<reference evidence="3" key="1">
    <citation type="journal article" date="2017" name="Nat. Ecol. Evol.">
        <title>Genome expansion and lineage-specific genetic innovations in the forest pathogenic fungi Armillaria.</title>
        <authorList>
            <person name="Sipos G."/>
            <person name="Prasanna A.N."/>
            <person name="Walter M.C."/>
            <person name="O'Connor E."/>
            <person name="Balint B."/>
            <person name="Krizsan K."/>
            <person name="Kiss B."/>
            <person name="Hess J."/>
            <person name="Varga T."/>
            <person name="Slot J."/>
            <person name="Riley R."/>
            <person name="Boka B."/>
            <person name="Rigling D."/>
            <person name="Barry K."/>
            <person name="Lee J."/>
            <person name="Mihaltcheva S."/>
            <person name="LaButti K."/>
            <person name="Lipzen A."/>
            <person name="Waldron R."/>
            <person name="Moloney N.M."/>
            <person name="Sperisen C."/>
            <person name="Kredics L."/>
            <person name="Vagvoelgyi C."/>
            <person name="Patrignani A."/>
            <person name="Fitzpatrick D."/>
            <person name="Nagy I."/>
            <person name="Doyle S."/>
            <person name="Anderson J.B."/>
            <person name="Grigoriev I.V."/>
            <person name="Gueldener U."/>
            <person name="Muensterkoetter M."/>
            <person name="Nagy L.G."/>
        </authorList>
    </citation>
    <scope>NUCLEOTIDE SEQUENCE [LARGE SCALE GENOMIC DNA]</scope>
    <source>
        <strain evidence="3">Ar21-2</strain>
    </source>
</reference>
<keyword evidence="3" id="KW-1185">Reference proteome</keyword>
<feature type="non-terminal residue" evidence="2">
    <location>
        <position position="194"/>
    </location>
</feature>
<dbReference type="Proteomes" id="UP000217790">
    <property type="component" value="Unassembled WGS sequence"/>
</dbReference>
<dbReference type="AlphaFoldDB" id="A0A2H3CZT8"/>
<sequence length="194" mass="21241">DGNARQIYGSPDTLISATDPFLHVANFSDTPVVIAKGWILGKVHNPRNWLDQGDEMERMRKENDVHMHLISTYVQQKESTVKGITQAIQSHIKGATESDDPASQPPVEGGPKTAEVPDDPIMAAKLLDKLDLSSSLTDNQRCLLQKVILENQHAFGLDNCLGNNDARVEVRLKTDAQPVSLPPFPASPANRAVM</sequence>
<evidence type="ECO:0000313" key="2">
    <source>
        <dbReference type="EMBL" id="PBK88559.1"/>
    </source>
</evidence>
<dbReference type="OrthoDB" id="3262968at2759"/>
<accession>A0A2H3CZT8</accession>
<feature type="non-terminal residue" evidence="2">
    <location>
        <position position="1"/>
    </location>
</feature>
<protein>
    <submittedName>
        <fullName evidence="2">Uncharacterized protein</fullName>
    </submittedName>
</protein>
<organism evidence="2 3">
    <name type="scientific">Armillaria gallica</name>
    <name type="common">Bulbous honey fungus</name>
    <name type="synonym">Armillaria bulbosa</name>
    <dbReference type="NCBI Taxonomy" id="47427"/>
    <lineage>
        <taxon>Eukaryota</taxon>
        <taxon>Fungi</taxon>
        <taxon>Dikarya</taxon>
        <taxon>Basidiomycota</taxon>
        <taxon>Agaricomycotina</taxon>
        <taxon>Agaricomycetes</taxon>
        <taxon>Agaricomycetidae</taxon>
        <taxon>Agaricales</taxon>
        <taxon>Marasmiineae</taxon>
        <taxon>Physalacriaceae</taxon>
        <taxon>Armillaria</taxon>
    </lineage>
</organism>
<dbReference type="EMBL" id="KZ293672">
    <property type="protein sequence ID" value="PBK88559.1"/>
    <property type="molecule type" value="Genomic_DNA"/>
</dbReference>
<evidence type="ECO:0000256" key="1">
    <source>
        <dbReference type="SAM" id="MobiDB-lite"/>
    </source>
</evidence>
<name>A0A2H3CZT8_ARMGA</name>
<dbReference type="STRING" id="47427.A0A2H3CZT8"/>
<evidence type="ECO:0000313" key="3">
    <source>
        <dbReference type="Proteomes" id="UP000217790"/>
    </source>
</evidence>
<proteinExistence type="predicted"/>
<gene>
    <name evidence="2" type="ORF">ARMGADRAFT_901106</name>
</gene>
<dbReference type="InParanoid" id="A0A2H3CZT8"/>
<feature type="region of interest" description="Disordered" evidence="1">
    <location>
        <begin position="93"/>
        <end position="117"/>
    </location>
</feature>